<dbReference type="NCBIfam" id="TIGR01891">
    <property type="entry name" value="amidohydrolases"/>
    <property type="match status" value="1"/>
</dbReference>
<dbReference type="PIRSF" id="PIRSF005962">
    <property type="entry name" value="Pept_M20D_amidohydro"/>
    <property type="match status" value="1"/>
</dbReference>
<dbReference type="RefSeq" id="WP_119973361.1">
    <property type="nucleotide sequence ID" value="NZ_CP032416.1"/>
</dbReference>
<gene>
    <name evidence="5" type="ORF">D4Z93_10525</name>
</gene>
<dbReference type="Gene3D" id="3.30.70.360">
    <property type="match status" value="1"/>
</dbReference>
<dbReference type="KEGG" id="cfer:D4Z93_10525"/>
<comment type="cofactor">
    <cofactor evidence="3">
        <name>Mn(2+)</name>
        <dbReference type="ChEBI" id="CHEBI:29035"/>
    </cofactor>
    <text evidence="3">The Mn(2+) ion enhances activity.</text>
</comment>
<dbReference type="Pfam" id="PF07687">
    <property type="entry name" value="M20_dimer"/>
    <property type="match status" value="1"/>
</dbReference>
<evidence type="ECO:0000313" key="5">
    <source>
        <dbReference type="EMBL" id="AYD40930.1"/>
    </source>
</evidence>
<feature type="binding site" evidence="3">
    <location>
        <position position="353"/>
    </location>
    <ligand>
        <name>Mn(2+)</name>
        <dbReference type="ChEBI" id="CHEBI:29035"/>
        <label>2</label>
    </ligand>
</feature>
<proteinExistence type="inferred from homology"/>
<feature type="binding site" evidence="3">
    <location>
        <position position="101"/>
    </location>
    <ligand>
        <name>Mn(2+)</name>
        <dbReference type="ChEBI" id="CHEBI:29035"/>
        <label>2</label>
    </ligand>
</feature>
<feature type="binding site" evidence="3">
    <location>
        <position position="161"/>
    </location>
    <ligand>
        <name>Mn(2+)</name>
        <dbReference type="ChEBI" id="CHEBI:29035"/>
        <label>2</label>
    </ligand>
</feature>
<evidence type="ECO:0000256" key="3">
    <source>
        <dbReference type="PIRSR" id="PIRSR005962-1"/>
    </source>
</evidence>
<keyword evidence="6" id="KW-1185">Reference proteome</keyword>
<evidence type="ECO:0000259" key="4">
    <source>
        <dbReference type="Pfam" id="PF07687"/>
    </source>
</evidence>
<dbReference type="InterPro" id="IPR036264">
    <property type="entry name" value="Bact_exopeptidase_dim_dom"/>
</dbReference>
<feature type="binding site" evidence="3">
    <location>
        <position position="137"/>
    </location>
    <ligand>
        <name>Mn(2+)</name>
        <dbReference type="ChEBI" id="CHEBI:29035"/>
        <label>2</label>
    </ligand>
</feature>
<keyword evidence="3" id="KW-0464">Manganese</keyword>
<keyword evidence="2 5" id="KW-0378">Hydrolase</keyword>
<dbReference type="InterPro" id="IPR017439">
    <property type="entry name" value="Amidohydrolase"/>
</dbReference>
<dbReference type="InterPro" id="IPR011650">
    <property type="entry name" value="Peptidase_M20_dimer"/>
</dbReference>
<dbReference type="OrthoDB" id="9776731at2"/>
<dbReference type="AlphaFoldDB" id="A0A386H5K2"/>
<dbReference type="GO" id="GO:0016787">
    <property type="term" value="F:hydrolase activity"/>
    <property type="evidence" value="ECO:0007669"/>
    <property type="project" value="UniProtKB-KW"/>
</dbReference>
<feature type="domain" description="Peptidase M20 dimerisation" evidence="4">
    <location>
        <begin position="184"/>
        <end position="280"/>
    </location>
</feature>
<evidence type="ECO:0000256" key="2">
    <source>
        <dbReference type="ARBA" id="ARBA00022801"/>
    </source>
</evidence>
<dbReference type="InterPro" id="IPR033846">
    <property type="entry name" value="YxeP-like"/>
</dbReference>
<dbReference type="FunFam" id="3.30.70.360:FF:000014">
    <property type="entry name" value="N-acyl-L-amino acid amidohydrolase"/>
    <property type="match status" value="1"/>
</dbReference>
<comment type="similarity">
    <text evidence="1">Belongs to the peptidase M20 family.</text>
</comment>
<dbReference type="PANTHER" id="PTHR11014:SF63">
    <property type="entry name" value="METALLOPEPTIDASE, PUTATIVE (AFU_ORTHOLOGUE AFUA_6G09600)-RELATED"/>
    <property type="match status" value="1"/>
</dbReference>
<dbReference type="Gene3D" id="3.40.630.10">
    <property type="entry name" value="Zn peptidases"/>
    <property type="match status" value="1"/>
</dbReference>
<dbReference type="Pfam" id="PF01546">
    <property type="entry name" value="Peptidase_M20"/>
    <property type="match status" value="1"/>
</dbReference>
<dbReference type="Proteomes" id="UP000266301">
    <property type="component" value="Chromosome"/>
</dbReference>
<protein>
    <submittedName>
        <fullName evidence="5">Amidohydrolase</fullName>
    </submittedName>
</protein>
<feature type="binding site" evidence="3">
    <location>
        <position position="103"/>
    </location>
    <ligand>
        <name>Mn(2+)</name>
        <dbReference type="ChEBI" id="CHEBI:29035"/>
        <label>2</label>
    </ligand>
</feature>
<accession>A0A386H5K2</accession>
<dbReference type="SUPFAM" id="SSF53187">
    <property type="entry name" value="Zn-dependent exopeptidases"/>
    <property type="match status" value="1"/>
</dbReference>
<keyword evidence="3" id="KW-0479">Metal-binding</keyword>
<reference evidence="5 6" key="1">
    <citation type="journal article" date="2019" name="Int. J. Syst. Evol. Microbiol.">
        <title>Clostridium fermenticellae sp. nov., isolated from the mud in a fermentation cellar for the production of the Chinese liquor, baijiu.</title>
        <authorList>
            <person name="Xu P.X."/>
            <person name="Chai L.J."/>
            <person name="Qiu T."/>
            <person name="Zhang X.J."/>
            <person name="Lu Z.M."/>
            <person name="Xiao C."/>
            <person name="Wang S.T."/>
            <person name="Shen C.H."/>
            <person name="Shi J.S."/>
            <person name="Xu Z.H."/>
        </authorList>
    </citation>
    <scope>NUCLEOTIDE SEQUENCE [LARGE SCALE GENOMIC DNA]</scope>
    <source>
        <strain evidence="5 6">JN500901</strain>
    </source>
</reference>
<dbReference type="EMBL" id="CP032416">
    <property type="protein sequence ID" value="AYD40930.1"/>
    <property type="molecule type" value="Genomic_DNA"/>
</dbReference>
<evidence type="ECO:0000313" key="6">
    <source>
        <dbReference type="Proteomes" id="UP000266301"/>
    </source>
</evidence>
<organism evidence="5 6">
    <name type="scientific">Clostridium fermenticellae</name>
    <dbReference type="NCBI Taxonomy" id="2068654"/>
    <lineage>
        <taxon>Bacteria</taxon>
        <taxon>Bacillati</taxon>
        <taxon>Bacillota</taxon>
        <taxon>Clostridia</taxon>
        <taxon>Eubacteriales</taxon>
        <taxon>Clostridiaceae</taxon>
        <taxon>Clostridium</taxon>
    </lineage>
</organism>
<evidence type="ECO:0000256" key="1">
    <source>
        <dbReference type="ARBA" id="ARBA00006153"/>
    </source>
</evidence>
<dbReference type="SUPFAM" id="SSF55031">
    <property type="entry name" value="Bacterial exopeptidase dimerisation domain"/>
    <property type="match status" value="1"/>
</dbReference>
<sequence>MIVEKDESEFLNKLIQYRRELHKYPELSMKEFETTKRIKKWLKENNIEIIDLPLKVGVVAQIKGKYEGKTIALRADIDALPINEETGFDFSSVNSGVMHACGHDFHMASILGAAIILNEKKSELHGTVRIIFQPAEEIAQGAKFVYEHGVLDGVDAIFGMHNRPDLEVGTIGVKDGPLMASVDRFEIDVIGLGGHAGMPHDCIDPIVVSSQIVSAMQAIVSRNLNPFDNAVISVTRLQSGNTWNVIPDKAELEGTVRTFQNDMREKIKDLMKRTAEGIAKAYGAKIKFRWFSYLPVVDNDPQFEGIARESAEELGYKTVYAERNLGGEDFAFYQEKIPGFFVWVGVQGSEEWHQPSYNLKEEALTVAANYFSNLAIKVLDKWNLTKIS</sequence>
<name>A0A386H5K2_9CLOT</name>
<dbReference type="GO" id="GO:0046872">
    <property type="term" value="F:metal ion binding"/>
    <property type="evidence" value="ECO:0007669"/>
    <property type="project" value="UniProtKB-KW"/>
</dbReference>
<dbReference type="InterPro" id="IPR002933">
    <property type="entry name" value="Peptidase_M20"/>
</dbReference>
<dbReference type="CDD" id="cd05669">
    <property type="entry name" value="M20_Acy1_YxeP-like"/>
    <property type="match status" value="1"/>
</dbReference>
<dbReference type="PANTHER" id="PTHR11014">
    <property type="entry name" value="PEPTIDASE M20 FAMILY MEMBER"/>
    <property type="match status" value="1"/>
</dbReference>